<feature type="compositionally biased region" description="Polar residues" evidence="1">
    <location>
        <begin position="474"/>
        <end position="493"/>
    </location>
</feature>
<feature type="compositionally biased region" description="Polar residues" evidence="1">
    <location>
        <begin position="120"/>
        <end position="133"/>
    </location>
</feature>
<feature type="region of interest" description="Disordered" evidence="1">
    <location>
        <begin position="658"/>
        <end position="709"/>
    </location>
</feature>
<feature type="compositionally biased region" description="Polar residues" evidence="1">
    <location>
        <begin position="558"/>
        <end position="575"/>
    </location>
</feature>
<feature type="compositionally biased region" description="Basic and acidic residues" evidence="1">
    <location>
        <begin position="460"/>
        <end position="472"/>
    </location>
</feature>
<feature type="region of interest" description="Disordered" evidence="1">
    <location>
        <begin position="544"/>
        <end position="575"/>
    </location>
</feature>
<feature type="compositionally biased region" description="Polar residues" evidence="1">
    <location>
        <begin position="670"/>
        <end position="679"/>
    </location>
</feature>
<feature type="region of interest" description="Disordered" evidence="1">
    <location>
        <begin position="225"/>
        <end position="255"/>
    </location>
</feature>
<dbReference type="Proteomes" id="UP000663865">
    <property type="component" value="Unassembled WGS sequence"/>
</dbReference>
<protein>
    <submittedName>
        <fullName evidence="2">Uncharacterized protein</fullName>
    </submittedName>
</protein>
<feature type="compositionally biased region" description="Polar residues" evidence="1">
    <location>
        <begin position="426"/>
        <end position="439"/>
    </location>
</feature>
<feature type="region of interest" description="Disordered" evidence="1">
    <location>
        <begin position="624"/>
        <end position="644"/>
    </location>
</feature>
<evidence type="ECO:0000313" key="4">
    <source>
        <dbReference type="Proteomes" id="UP000663865"/>
    </source>
</evidence>
<feature type="compositionally biased region" description="Polar residues" evidence="1">
    <location>
        <begin position="183"/>
        <end position="197"/>
    </location>
</feature>
<feature type="region of interest" description="Disordered" evidence="1">
    <location>
        <begin position="781"/>
        <end position="807"/>
    </location>
</feature>
<feature type="compositionally biased region" description="Pro residues" evidence="1">
    <location>
        <begin position="165"/>
        <end position="174"/>
    </location>
</feature>
<feature type="compositionally biased region" description="Polar residues" evidence="1">
    <location>
        <begin position="960"/>
        <end position="969"/>
    </location>
</feature>
<feature type="compositionally biased region" description="Polar residues" evidence="1">
    <location>
        <begin position="307"/>
        <end position="318"/>
    </location>
</feature>
<feature type="compositionally biased region" description="Basic and acidic residues" evidence="1">
    <location>
        <begin position="546"/>
        <end position="555"/>
    </location>
</feature>
<feature type="region of interest" description="Disordered" evidence="1">
    <location>
        <begin position="959"/>
        <end position="1014"/>
    </location>
</feature>
<feature type="region of interest" description="Disordered" evidence="1">
    <location>
        <begin position="109"/>
        <end position="197"/>
    </location>
</feature>
<feature type="region of interest" description="Disordered" evidence="1">
    <location>
        <begin position="25"/>
        <end position="46"/>
    </location>
</feature>
<feature type="compositionally biased region" description="Low complexity" evidence="1">
    <location>
        <begin position="228"/>
        <end position="242"/>
    </location>
</feature>
<feature type="compositionally biased region" description="Basic and acidic residues" evidence="1">
    <location>
        <begin position="786"/>
        <end position="796"/>
    </location>
</feature>
<proteinExistence type="predicted"/>
<sequence length="1014" mass="116037">MGTYDQMIVDNRYSGDFDNENYLFSKESDAQEDSSNKDDDANGLLGRRVYLESPSFGNKEEEDMYRYVSSRLTNHTGSLIDTKVPAPTGATLMDSLDYELDVMGTNNTRSQIPHRRESNPVKSQGQLSTTLTTMPRADPRQDPLLGPLLAELDAMSNQQQQQQIPPIPFTPPRRPSTHRRNSLPYQSSFVRPTGSSQTNHVLSNIANRAVTDALFEVELLDTLDSKDQPQQQQQQQQQQQRQHQMDPYSTSNINLSNYSQFQPQIPSRFAQIDNSDIFIPSSYSSEPNSFLNYFGPEDQLFQRPTFNSLGQNYIPNTRQQQPPPPPPPPQFNQRVPSLDQTHIHLSPTQRTSYARPQLTPNAINSQQQQQQPSVYSVPSNQQNKNVFDEYQKFPPQQQYNELNTRQINPPNNQEMFFTDAKDDQFEQQSPVISQRSNDQLDQDSKRQAVWSELQRTSAKTQEKKSKKREAMNRSKGTFGSSSTWNSAGSQPLATQFKPPQRIVHHPPPITKPSQSEEYIDTNRNKENVYRPPARRYEKLNLPIDNENERYEHEPKIVSLSSSPSTKPPRQSSLPVTFNLNTNEKSHSESTSGVMTVPLDSHITRDGDKISLNIDLRLVDIQNIRQQQQQQQQQAPDPGHWSNFDPLERHIRKLERNIDQSLPTTNPPQRSPTMPSTGVNASMGRYGKAPTGTNRSGYNPPIYGGDYNYNDTSRDEDSYLSKLNQTKKFSQFKPYTGRDYDQFKKNYGFGSGHLGSDFDNTTHKEKMEKLAKTRQYAQQIEARNKKKLSDGSRRTYSDTRLPAEASKSSRLSVFPYTSVRAKQYSGKSAHSSPPSINGILPYIPARRPTEVLYRPVLPVPRQLMISPQHEDNETIVTLSTHHEDEYTPRQPTMSPLQKRHEQRVQSDSRHIGNVTKLDQSQANQRYYSSLPKHVPMARSNNNDIKRRPVRFDKLLLHDESTNSSAQQNGPIQERQQHKLLPNIDQSTNQQQNTTKMITEAARQELNEPSVNDKEQ</sequence>
<evidence type="ECO:0000313" key="3">
    <source>
        <dbReference type="EMBL" id="CAF4538882.1"/>
    </source>
</evidence>
<gene>
    <name evidence="2" type="ORF">KIK155_LOCUS3861</name>
    <name evidence="3" type="ORF">TOA249_LOCUS6329</name>
</gene>
<feature type="compositionally biased region" description="Basic and acidic residues" evidence="1">
    <location>
        <begin position="1000"/>
        <end position="1014"/>
    </location>
</feature>
<evidence type="ECO:0000313" key="2">
    <source>
        <dbReference type="EMBL" id="CAF3353906.1"/>
    </source>
</evidence>
<name>A0A817WCB5_9BILA</name>
<dbReference type="EMBL" id="CAJNYV010000277">
    <property type="protein sequence ID" value="CAF3353906.1"/>
    <property type="molecule type" value="Genomic_DNA"/>
</dbReference>
<accession>A0A817WCB5</accession>
<feature type="compositionally biased region" description="Polar residues" evidence="1">
    <location>
        <begin position="982"/>
        <end position="995"/>
    </location>
</feature>
<feature type="region of interest" description="Disordered" evidence="1">
    <location>
        <begin position="424"/>
        <end position="524"/>
    </location>
</feature>
<feature type="compositionally biased region" description="Basic and acidic residues" evidence="1">
    <location>
        <begin position="26"/>
        <end position="40"/>
    </location>
</feature>
<feature type="region of interest" description="Disordered" evidence="1">
    <location>
        <begin position="307"/>
        <end position="335"/>
    </location>
</feature>
<dbReference type="AlphaFoldDB" id="A0A817WCB5"/>
<comment type="caution">
    <text evidence="2">The sequence shown here is derived from an EMBL/GenBank/DDBJ whole genome shotgun (WGS) entry which is preliminary data.</text>
</comment>
<dbReference type="Proteomes" id="UP000663838">
    <property type="component" value="Unassembled WGS sequence"/>
</dbReference>
<evidence type="ECO:0000256" key="1">
    <source>
        <dbReference type="SAM" id="MobiDB-lite"/>
    </source>
</evidence>
<reference evidence="2" key="1">
    <citation type="submission" date="2021-02" db="EMBL/GenBank/DDBJ databases">
        <authorList>
            <person name="Nowell W R."/>
        </authorList>
    </citation>
    <scope>NUCLEOTIDE SEQUENCE</scope>
</reference>
<feature type="compositionally biased region" description="Pro residues" evidence="1">
    <location>
        <begin position="321"/>
        <end position="330"/>
    </location>
</feature>
<organism evidence="2 4">
    <name type="scientific">Rotaria socialis</name>
    <dbReference type="NCBI Taxonomy" id="392032"/>
    <lineage>
        <taxon>Eukaryota</taxon>
        <taxon>Metazoa</taxon>
        <taxon>Spiralia</taxon>
        <taxon>Gnathifera</taxon>
        <taxon>Rotifera</taxon>
        <taxon>Eurotatoria</taxon>
        <taxon>Bdelloidea</taxon>
        <taxon>Philodinida</taxon>
        <taxon>Philodinidae</taxon>
        <taxon>Rotaria</taxon>
    </lineage>
</organism>
<dbReference type="EMBL" id="CAJOBS010000266">
    <property type="protein sequence ID" value="CAF4538882.1"/>
    <property type="molecule type" value="Genomic_DNA"/>
</dbReference>